<keyword evidence="2" id="KW-1185">Reference proteome</keyword>
<gene>
    <name evidence="1" type="ORF">GCM10011398_05650</name>
</gene>
<organism evidence="1 2">
    <name type="scientific">Virgibacillus oceani</name>
    <dbReference type="NCBI Taxonomy" id="1479511"/>
    <lineage>
        <taxon>Bacteria</taxon>
        <taxon>Bacillati</taxon>
        <taxon>Bacillota</taxon>
        <taxon>Bacilli</taxon>
        <taxon>Bacillales</taxon>
        <taxon>Bacillaceae</taxon>
        <taxon>Virgibacillus</taxon>
    </lineage>
</organism>
<reference evidence="1" key="2">
    <citation type="submission" date="2020-09" db="EMBL/GenBank/DDBJ databases">
        <authorList>
            <person name="Sun Q."/>
            <person name="Zhou Y."/>
        </authorList>
    </citation>
    <scope>NUCLEOTIDE SEQUENCE</scope>
    <source>
        <strain evidence="1">CGMCC 1.12754</strain>
    </source>
</reference>
<dbReference type="AlphaFoldDB" id="A0A917H204"/>
<proteinExistence type="predicted"/>
<protein>
    <submittedName>
        <fullName evidence="1">Uncharacterized protein</fullName>
    </submittedName>
</protein>
<accession>A0A917H204</accession>
<reference evidence="1" key="1">
    <citation type="journal article" date="2014" name="Int. J. Syst. Evol. Microbiol.">
        <title>Complete genome sequence of Corynebacterium casei LMG S-19264T (=DSM 44701T), isolated from a smear-ripened cheese.</title>
        <authorList>
            <consortium name="US DOE Joint Genome Institute (JGI-PGF)"/>
            <person name="Walter F."/>
            <person name="Albersmeier A."/>
            <person name="Kalinowski J."/>
            <person name="Ruckert C."/>
        </authorList>
    </citation>
    <scope>NUCLEOTIDE SEQUENCE</scope>
    <source>
        <strain evidence="1">CGMCC 1.12754</strain>
    </source>
</reference>
<evidence type="ECO:0000313" key="1">
    <source>
        <dbReference type="EMBL" id="GGG64881.1"/>
    </source>
</evidence>
<name>A0A917H204_9BACI</name>
<dbReference type="Proteomes" id="UP000622860">
    <property type="component" value="Unassembled WGS sequence"/>
</dbReference>
<comment type="caution">
    <text evidence="1">The sequence shown here is derived from an EMBL/GenBank/DDBJ whole genome shotgun (WGS) entry which is preliminary data.</text>
</comment>
<sequence length="68" mass="8418">MKSVEEIIKENRLSIIECCILFELDKYYPKFESVYIIDMKMSQIQHYLNRLIDKGLVERRFQKYRIVR</sequence>
<evidence type="ECO:0000313" key="2">
    <source>
        <dbReference type="Proteomes" id="UP000622860"/>
    </source>
</evidence>
<dbReference type="EMBL" id="BMFR01000001">
    <property type="protein sequence ID" value="GGG64881.1"/>
    <property type="molecule type" value="Genomic_DNA"/>
</dbReference>